<evidence type="ECO:0000256" key="1">
    <source>
        <dbReference type="SAM" id="Phobius"/>
    </source>
</evidence>
<sequence length="94" mass="10097">MKKGLSKFPLSGREVAASLAVMVSFGIGLLDIYLSIPPSDYSFLKLPRTLEELQTLSVLLTADGCSCSCHRSTFSGVSFLIKKHRVEAASDGDS</sequence>
<gene>
    <name evidence="2" type="ORF">KSP40_PGU011971</name>
</gene>
<feature type="transmembrane region" description="Helical" evidence="1">
    <location>
        <begin position="15"/>
        <end position="36"/>
    </location>
</feature>
<dbReference type="Proteomes" id="UP001412067">
    <property type="component" value="Unassembled WGS sequence"/>
</dbReference>
<dbReference type="EMBL" id="JBBWWR010000009">
    <property type="protein sequence ID" value="KAK8961814.1"/>
    <property type="molecule type" value="Genomic_DNA"/>
</dbReference>
<proteinExistence type="predicted"/>
<evidence type="ECO:0000313" key="2">
    <source>
        <dbReference type="EMBL" id="KAK8961814.1"/>
    </source>
</evidence>
<keyword evidence="3" id="KW-1185">Reference proteome</keyword>
<comment type="caution">
    <text evidence="2">The sequence shown here is derived from an EMBL/GenBank/DDBJ whole genome shotgun (WGS) entry which is preliminary data.</text>
</comment>
<accession>A0ABR2MC95</accession>
<protein>
    <submittedName>
        <fullName evidence="2">Uncharacterized protein</fullName>
    </submittedName>
</protein>
<organism evidence="2 3">
    <name type="scientific">Platanthera guangdongensis</name>
    <dbReference type="NCBI Taxonomy" id="2320717"/>
    <lineage>
        <taxon>Eukaryota</taxon>
        <taxon>Viridiplantae</taxon>
        <taxon>Streptophyta</taxon>
        <taxon>Embryophyta</taxon>
        <taxon>Tracheophyta</taxon>
        <taxon>Spermatophyta</taxon>
        <taxon>Magnoliopsida</taxon>
        <taxon>Liliopsida</taxon>
        <taxon>Asparagales</taxon>
        <taxon>Orchidaceae</taxon>
        <taxon>Orchidoideae</taxon>
        <taxon>Orchideae</taxon>
        <taxon>Orchidinae</taxon>
        <taxon>Platanthera</taxon>
    </lineage>
</organism>
<name>A0ABR2MC95_9ASPA</name>
<evidence type="ECO:0000313" key="3">
    <source>
        <dbReference type="Proteomes" id="UP001412067"/>
    </source>
</evidence>
<keyword evidence="1" id="KW-0812">Transmembrane</keyword>
<reference evidence="2 3" key="1">
    <citation type="journal article" date="2022" name="Nat. Plants">
        <title>Genomes of leafy and leafless Platanthera orchids illuminate the evolution of mycoheterotrophy.</title>
        <authorList>
            <person name="Li M.H."/>
            <person name="Liu K.W."/>
            <person name="Li Z."/>
            <person name="Lu H.C."/>
            <person name="Ye Q.L."/>
            <person name="Zhang D."/>
            <person name="Wang J.Y."/>
            <person name="Li Y.F."/>
            <person name="Zhong Z.M."/>
            <person name="Liu X."/>
            <person name="Yu X."/>
            <person name="Liu D.K."/>
            <person name="Tu X.D."/>
            <person name="Liu B."/>
            <person name="Hao Y."/>
            <person name="Liao X.Y."/>
            <person name="Jiang Y.T."/>
            <person name="Sun W.H."/>
            <person name="Chen J."/>
            <person name="Chen Y.Q."/>
            <person name="Ai Y."/>
            <person name="Zhai J.W."/>
            <person name="Wu S.S."/>
            <person name="Zhou Z."/>
            <person name="Hsiao Y.Y."/>
            <person name="Wu W.L."/>
            <person name="Chen Y.Y."/>
            <person name="Lin Y.F."/>
            <person name="Hsu J.L."/>
            <person name="Li C.Y."/>
            <person name="Wang Z.W."/>
            <person name="Zhao X."/>
            <person name="Zhong W.Y."/>
            <person name="Ma X.K."/>
            <person name="Ma L."/>
            <person name="Huang J."/>
            <person name="Chen G.Z."/>
            <person name="Huang M.Z."/>
            <person name="Huang L."/>
            <person name="Peng D.H."/>
            <person name="Luo Y.B."/>
            <person name="Zou S.Q."/>
            <person name="Chen S.P."/>
            <person name="Lan S."/>
            <person name="Tsai W.C."/>
            <person name="Van de Peer Y."/>
            <person name="Liu Z.J."/>
        </authorList>
    </citation>
    <scope>NUCLEOTIDE SEQUENCE [LARGE SCALE GENOMIC DNA]</scope>
    <source>
        <strain evidence="2">Lor288</strain>
    </source>
</reference>
<keyword evidence="1" id="KW-0472">Membrane</keyword>
<keyword evidence="1" id="KW-1133">Transmembrane helix</keyword>